<dbReference type="RefSeq" id="WP_213148084.1">
    <property type="nucleotide sequence ID" value="NZ_JAGYPE020000028.1"/>
</dbReference>
<keyword evidence="11" id="KW-1185">Reference proteome</keyword>
<evidence type="ECO:0000259" key="8">
    <source>
        <dbReference type="Pfam" id="PF06808"/>
    </source>
</evidence>
<comment type="caution">
    <text evidence="9">The sequence shown here is derived from an EMBL/GenBank/DDBJ whole genome shotgun (WGS) entry which is preliminary data.</text>
</comment>
<feature type="transmembrane region" description="Helical" evidence="7">
    <location>
        <begin position="6"/>
        <end position="33"/>
    </location>
</feature>
<organism evidence="9">
    <name type="scientific">Neobacillus citreus</name>
    <dbReference type="NCBI Taxonomy" id="2833578"/>
    <lineage>
        <taxon>Bacteria</taxon>
        <taxon>Bacillati</taxon>
        <taxon>Bacillota</taxon>
        <taxon>Bacilli</taxon>
        <taxon>Bacillales</taxon>
        <taxon>Bacillaceae</taxon>
        <taxon>Neobacillus</taxon>
    </lineage>
</organism>
<dbReference type="NCBIfam" id="TIGR00786">
    <property type="entry name" value="dctM"/>
    <property type="match status" value="1"/>
</dbReference>
<accession>A0A942YE69</accession>
<sequence>MVISIALLILCLALVVGIPVPFAFFASVVYLIFAQGYEPSFLLPYGFSQMSTTVLLAIPLFIMAGGIMEKGRIAGKLIDLVEVFVGKVKGGLGAVAVVSCAVFGSITGSAAATLTCIGTIILPRLKEAGYSRGYASALISNSSVLGMLIPPSAIMILYAWIGGQSVLASFLATVVPGIILLTLLIIINTVYAKKNNNIQQQQESIDFNMFAKSLGKKTYSATPALALPLLVLGGIYGGIMTPTEAAGIAVLYAVPVGFFIYRGLDLKSFKQILIETATTTGVIMVMLYAVMILSRLYVMEDLPGQITSFLFSISENKYALLILINLFMVIIGMLMDDVSAVLLSTPVLLPVVTNLGVDPIHFAAIVAVNLGMGNITPPTAPLLYLGGRIGKTPINEMLKPTMIMILFAWLPTLILTTYLPEIVLYLPNLILGK</sequence>
<dbReference type="PANTHER" id="PTHR33362">
    <property type="entry name" value="SIALIC ACID TRAP TRANSPORTER PERMEASE PROTEIN SIAT-RELATED"/>
    <property type="match status" value="1"/>
</dbReference>
<feature type="transmembrane region" description="Helical" evidence="7">
    <location>
        <begin position="45"/>
        <end position="67"/>
    </location>
</feature>
<gene>
    <name evidence="10" type="ORF">KHB02_015710</name>
    <name evidence="9" type="ORF">KHB02_43765</name>
</gene>
<evidence type="ECO:0000256" key="5">
    <source>
        <dbReference type="ARBA" id="ARBA00022989"/>
    </source>
</evidence>
<dbReference type="GO" id="GO:0022857">
    <property type="term" value="F:transmembrane transporter activity"/>
    <property type="evidence" value="ECO:0007669"/>
    <property type="project" value="TreeGrafter"/>
</dbReference>
<dbReference type="InterPro" id="IPR004681">
    <property type="entry name" value="TRAP_DctM"/>
</dbReference>
<feature type="transmembrane region" description="Helical" evidence="7">
    <location>
        <begin position="219"/>
        <end position="239"/>
    </location>
</feature>
<dbReference type="EMBL" id="JAGYPE010000010">
    <property type="protein sequence ID" value="MBS4188301.1"/>
    <property type="molecule type" value="Genomic_DNA"/>
</dbReference>
<dbReference type="GO" id="GO:0005886">
    <property type="term" value="C:plasma membrane"/>
    <property type="evidence" value="ECO:0007669"/>
    <property type="project" value="UniProtKB-SubCell"/>
</dbReference>
<evidence type="ECO:0000256" key="1">
    <source>
        <dbReference type="ARBA" id="ARBA00004429"/>
    </source>
</evidence>
<dbReference type="EMBL" id="JAGYPE020000028">
    <property type="protein sequence ID" value="MCH6266968.1"/>
    <property type="molecule type" value="Genomic_DNA"/>
</dbReference>
<keyword evidence="3" id="KW-0997">Cell inner membrane</keyword>
<feature type="transmembrane region" description="Helical" evidence="7">
    <location>
        <begin position="402"/>
        <end position="426"/>
    </location>
</feature>
<feature type="transmembrane region" description="Helical" evidence="7">
    <location>
        <begin position="318"/>
        <end position="335"/>
    </location>
</feature>
<feature type="transmembrane region" description="Helical" evidence="7">
    <location>
        <begin position="167"/>
        <end position="191"/>
    </location>
</feature>
<evidence type="ECO:0000313" key="10">
    <source>
        <dbReference type="EMBL" id="MCH6266968.1"/>
    </source>
</evidence>
<protein>
    <submittedName>
        <fullName evidence="9">TRAP transporter large permease</fullName>
    </submittedName>
</protein>
<feature type="transmembrane region" description="Helical" evidence="7">
    <location>
        <begin position="245"/>
        <end position="264"/>
    </location>
</feature>
<evidence type="ECO:0000313" key="11">
    <source>
        <dbReference type="Proteomes" id="UP000677265"/>
    </source>
</evidence>
<evidence type="ECO:0000256" key="6">
    <source>
        <dbReference type="ARBA" id="ARBA00023136"/>
    </source>
</evidence>
<comment type="subcellular location">
    <subcellularLocation>
        <location evidence="1">Cell inner membrane</location>
        <topology evidence="1">Multi-pass membrane protein</topology>
    </subcellularLocation>
</comment>
<feature type="domain" description="TRAP C4-dicarboxylate transport system permease DctM subunit" evidence="8">
    <location>
        <begin position="8"/>
        <end position="422"/>
    </location>
</feature>
<dbReference type="AlphaFoldDB" id="A0A942YE69"/>
<evidence type="ECO:0000256" key="4">
    <source>
        <dbReference type="ARBA" id="ARBA00022692"/>
    </source>
</evidence>
<dbReference type="Pfam" id="PF06808">
    <property type="entry name" value="DctM"/>
    <property type="match status" value="1"/>
</dbReference>
<dbReference type="InterPro" id="IPR010656">
    <property type="entry name" value="DctM"/>
</dbReference>
<evidence type="ECO:0000313" key="9">
    <source>
        <dbReference type="EMBL" id="MBS4188301.1"/>
    </source>
</evidence>
<reference evidence="9" key="1">
    <citation type="submission" date="2021-05" db="EMBL/GenBank/DDBJ databases">
        <title>Novel Bacillus species.</title>
        <authorList>
            <person name="Liu G."/>
        </authorList>
    </citation>
    <scope>NUCLEOTIDE SEQUENCE</scope>
    <source>
        <strain evidence="9 11">FJAT-50051</strain>
    </source>
</reference>
<dbReference type="PIRSF" id="PIRSF006066">
    <property type="entry name" value="HI0050"/>
    <property type="match status" value="1"/>
</dbReference>
<feature type="transmembrane region" description="Helical" evidence="7">
    <location>
        <begin position="134"/>
        <end position="161"/>
    </location>
</feature>
<evidence type="ECO:0000256" key="2">
    <source>
        <dbReference type="ARBA" id="ARBA00022475"/>
    </source>
</evidence>
<evidence type="ECO:0000256" key="3">
    <source>
        <dbReference type="ARBA" id="ARBA00022519"/>
    </source>
</evidence>
<feature type="transmembrane region" description="Helical" evidence="7">
    <location>
        <begin position="276"/>
        <end position="298"/>
    </location>
</feature>
<keyword evidence="6 7" id="KW-0472">Membrane</keyword>
<feature type="transmembrane region" description="Helical" evidence="7">
    <location>
        <begin position="94"/>
        <end position="122"/>
    </location>
</feature>
<keyword evidence="4 7" id="KW-0812">Transmembrane</keyword>
<name>A0A942YE69_9BACI</name>
<dbReference type="Proteomes" id="UP000677265">
    <property type="component" value="Unassembled WGS sequence"/>
</dbReference>
<dbReference type="PANTHER" id="PTHR33362:SF2">
    <property type="entry name" value="TRAP TRANSPORTER LARGE PERMEASE PROTEIN"/>
    <property type="match status" value="1"/>
</dbReference>
<keyword evidence="2" id="KW-1003">Cell membrane</keyword>
<keyword evidence="5 7" id="KW-1133">Transmembrane helix</keyword>
<evidence type="ECO:0000256" key="7">
    <source>
        <dbReference type="SAM" id="Phobius"/>
    </source>
</evidence>
<proteinExistence type="predicted"/>